<evidence type="ECO:0000313" key="3">
    <source>
        <dbReference type="Proteomes" id="UP000178893"/>
    </source>
</evidence>
<dbReference type="Proteomes" id="UP000178893">
    <property type="component" value="Unassembled WGS sequence"/>
</dbReference>
<feature type="signal peptide" evidence="1">
    <location>
        <begin position="1"/>
        <end position="23"/>
    </location>
</feature>
<name>A0A1G2DWP7_9BACT</name>
<dbReference type="AlphaFoldDB" id="A0A1G2DWP7"/>
<organism evidence="2 3">
    <name type="scientific">Candidatus Nealsonbacteria bacterium RBG_13_37_56</name>
    <dbReference type="NCBI Taxonomy" id="1801661"/>
    <lineage>
        <taxon>Bacteria</taxon>
        <taxon>Candidatus Nealsoniibacteriota</taxon>
    </lineage>
</organism>
<reference evidence="2 3" key="1">
    <citation type="journal article" date="2016" name="Nat. Commun.">
        <title>Thousands of microbial genomes shed light on interconnected biogeochemical processes in an aquifer system.</title>
        <authorList>
            <person name="Anantharaman K."/>
            <person name="Brown C.T."/>
            <person name="Hug L.A."/>
            <person name="Sharon I."/>
            <person name="Castelle C.J."/>
            <person name="Probst A.J."/>
            <person name="Thomas B.C."/>
            <person name="Singh A."/>
            <person name="Wilkins M.J."/>
            <person name="Karaoz U."/>
            <person name="Brodie E.L."/>
            <person name="Williams K.H."/>
            <person name="Hubbard S.S."/>
            <person name="Banfield J.F."/>
        </authorList>
    </citation>
    <scope>NUCLEOTIDE SEQUENCE [LARGE SCALE GENOMIC DNA]</scope>
</reference>
<feature type="chain" id="PRO_5009582650" evidence="1">
    <location>
        <begin position="24"/>
        <end position="144"/>
    </location>
</feature>
<protein>
    <submittedName>
        <fullName evidence="2">Uncharacterized protein</fullName>
    </submittedName>
</protein>
<keyword evidence="1" id="KW-0732">Signal</keyword>
<dbReference type="EMBL" id="MHLW01000019">
    <property type="protein sequence ID" value="OGZ18035.1"/>
    <property type="molecule type" value="Genomic_DNA"/>
</dbReference>
<accession>A0A1G2DWP7</accession>
<gene>
    <name evidence="2" type="ORF">A2V72_01240</name>
</gene>
<sequence length="144" mass="17357">MIKKYLISIIIINILVLPFLAQAQTQTEPLIDDAFEDLGRESKPIGETIWQTVKTEFPKMIKRPWQDALTAWKMIFNWIKSFWNSYLSNWFKIIWENLVYFLGKEVEQRRPEIEQEFIKETEEMKQDIPETAKSLWERFKGLIQ</sequence>
<evidence type="ECO:0000256" key="1">
    <source>
        <dbReference type="SAM" id="SignalP"/>
    </source>
</evidence>
<comment type="caution">
    <text evidence="2">The sequence shown here is derived from an EMBL/GenBank/DDBJ whole genome shotgun (WGS) entry which is preliminary data.</text>
</comment>
<proteinExistence type="predicted"/>
<evidence type="ECO:0000313" key="2">
    <source>
        <dbReference type="EMBL" id="OGZ18035.1"/>
    </source>
</evidence>